<name>A0A2T8I8T4_9POAL</name>
<reference evidence="1" key="1">
    <citation type="submission" date="2018-04" db="EMBL/GenBank/DDBJ databases">
        <title>WGS assembly of Panicum hallii.</title>
        <authorList>
            <person name="Lovell J."/>
            <person name="Jenkins J."/>
            <person name="Lowry D."/>
            <person name="Mamidi S."/>
            <person name="Sreedasyam A."/>
            <person name="Weng X."/>
            <person name="Barry K."/>
            <person name="Bonette J."/>
            <person name="Campitelli B."/>
            <person name="Daum C."/>
            <person name="Gordon S."/>
            <person name="Gould B."/>
            <person name="Lipzen A."/>
            <person name="Macqueen A."/>
            <person name="Palacio-Mejia J."/>
            <person name="Plott C."/>
            <person name="Shakirov E."/>
            <person name="Shu S."/>
            <person name="Yoshinaga Y."/>
            <person name="Zane M."/>
            <person name="Rokhsar D."/>
            <person name="Grimwood J."/>
            <person name="Schmutz J."/>
            <person name="Juenger T."/>
        </authorList>
    </citation>
    <scope>NUCLEOTIDE SEQUENCE [LARGE SCALE GENOMIC DNA]</scope>
    <source>
        <strain evidence="1">FIL2</strain>
    </source>
</reference>
<accession>A0A2T8I8T4</accession>
<protein>
    <submittedName>
        <fullName evidence="1">Uncharacterized protein</fullName>
    </submittedName>
</protein>
<dbReference type="EMBL" id="CM008053">
    <property type="protein sequence ID" value="PVH34080.1"/>
    <property type="molecule type" value="Genomic_DNA"/>
</dbReference>
<proteinExistence type="predicted"/>
<dbReference type="AlphaFoldDB" id="A0A2T8I8T4"/>
<dbReference type="Gramene" id="PVH34080">
    <property type="protein sequence ID" value="PVH34080"/>
    <property type="gene ID" value="PAHAL_8G135700"/>
</dbReference>
<gene>
    <name evidence="1" type="ORF">PAHAL_8G135700</name>
</gene>
<sequence>MDDRYIIKNTNGAGSECRTRNPKVMSFVSYQLLYLLKLRTGELVDKRRMVKMALLRSSIRENHTNMKGYFILTNWILLHPVTNMHKPFPEVCVWIAQSLDS</sequence>
<organism evidence="1">
    <name type="scientific">Panicum hallii</name>
    <dbReference type="NCBI Taxonomy" id="206008"/>
    <lineage>
        <taxon>Eukaryota</taxon>
        <taxon>Viridiplantae</taxon>
        <taxon>Streptophyta</taxon>
        <taxon>Embryophyta</taxon>
        <taxon>Tracheophyta</taxon>
        <taxon>Spermatophyta</taxon>
        <taxon>Magnoliopsida</taxon>
        <taxon>Liliopsida</taxon>
        <taxon>Poales</taxon>
        <taxon>Poaceae</taxon>
        <taxon>PACMAD clade</taxon>
        <taxon>Panicoideae</taxon>
        <taxon>Panicodae</taxon>
        <taxon>Paniceae</taxon>
        <taxon>Panicinae</taxon>
        <taxon>Panicum</taxon>
        <taxon>Panicum sect. Panicum</taxon>
    </lineage>
</organism>
<dbReference type="Proteomes" id="UP000243499">
    <property type="component" value="Chromosome 8"/>
</dbReference>
<evidence type="ECO:0000313" key="1">
    <source>
        <dbReference type="EMBL" id="PVH34080.1"/>
    </source>
</evidence>